<keyword evidence="1" id="KW-0472">Membrane</keyword>
<feature type="transmembrane region" description="Helical" evidence="1">
    <location>
        <begin position="126"/>
        <end position="147"/>
    </location>
</feature>
<evidence type="ECO:0000256" key="1">
    <source>
        <dbReference type="SAM" id="Phobius"/>
    </source>
</evidence>
<dbReference type="RefSeq" id="WP_106058477.1">
    <property type="nucleotide sequence ID" value="NZ_PVXQ01000003.1"/>
</dbReference>
<dbReference type="InterPro" id="IPR007395">
    <property type="entry name" value="Zn_peptidase_2"/>
</dbReference>
<protein>
    <submittedName>
        <fullName evidence="2">Putative neutral zinc metallopeptidase</fullName>
    </submittedName>
</protein>
<proteinExistence type="predicted"/>
<dbReference type="AlphaFoldDB" id="A0A2T0BJU3"/>
<accession>A0A2T0BJU3</accession>
<dbReference type="PANTHER" id="PTHR36434:SF1">
    <property type="entry name" value="MEMBRANE PROTEASE YUGP-RELATED"/>
    <property type="match status" value="1"/>
</dbReference>
<sequence length="232" mass="25798">MYNGYFSYYFDPTFLILIPAIIVGIWAQSKVKKTYEKYSKVNTRNGYTGEEIARMMLNEAGLFDVPIEVVNTKLGDHYDPTRRILRLSGDVYSGKTIAAAGIAAHEVGHAIQHKESYSPLAFRNSIFPVVNISSSLSWVILFAGLIFSIQPLVYFGIALFSIVVIFQLVTLPVEFNASTRALNILKGRNILYEDETNDAAKVLDAAAMTYVAATLMAISQLVRLIAISKRND</sequence>
<dbReference type="EMBL" id="PVXQ01000003">
    <property type="protein sequence ID" value="PRR84141.1"/>
    <property type="molecule type" value="Genomic_DNA"/>
</dbReference>
<feature type="transmembrane region" description="Helical" evidence="1">
    <location>
        <begin position="6"/>
        <end position="27"/>
    </location>
</feature>
<evidence type="ECO:0000313" key="2">
    <source>
        <dbReference type="EMBL" id="PRR84141.1"/>
    </source>
</evidence>
<gene>
    <name evidence="2" type="ORF">CLVI_04390</name>
</gene>
<organism evidence="2 3">
    <name type="scientific">Clostridium vincentii</name>
    <dbReference type="NCBI Taxonomy" id="52704"/>
    <lineage>
        <taxon>Bacteria</taxon>
        <taxon>Bacillati</taxon>
        <taxon>Bacillota</taxon>
        <taxon>Clostridia</taxon>
        <taxon>Eubacteriales</taxon>
        <taxon>Clostridiaceae</taxon>
        <taxon>Clostridium</taxon>
    </lineage>
</organism>
<keyword evidence="1" id="KW-0812">Transmembrane</keyword>
<name>A0A2T0BJU3_9CLOT</name>
<keyword evidence="1" id="KW-1133">Transmembrane helix</keyword>
<keyword evidence="3" id="KW-1185">Reference proteome</keyword>
<dbReference type="Pfam" id="PF04298">
    <property type="entry name" value="Zn_peptidase_2"/>
    <property type="match status" value="1"/>
</dbReference>
<dbReference type="Proteomes" id="UP000239471">
    <property type="component" value="Unassembled WGS sequence"/>
</dbReference>
<dbReference type="PANTHER" id="PTHR36434">
    <property type="entry name" value="MEMBRANE PROTEASE YUGP-RELATED"/>
    <property type="match status" value="1"/>
</dbReference>
<reference evidence="2 3" key="1">
    <citation type="submission" date="2018-03" db="EMBL/GenBank/DDBJ databases">
        <title>Genome sequence of Clostridium vincentii DSM 10228.</title>
        <authorList>
            <person name="Poehlein A."/>
            <person name="Daniel R."/>
        </authorList>
    </citation>
    <scope>NUCLEOTIDE SEQUENCE [LARGE SCALE GENOMIC DNA]</scope>
    <source>
        <strain evidence="2 3">DSM 10228</strain>
    </source>
</reference>
<comment type="caution">
    <text evidence="2">The sequence shown here is derived from an EMBL/GenBank/DDBJ whole genome shotgun (WGS) entry which is preliminary data.</text>
</comment>
<evidence type="ECO:0000313" key="3">
    <source>
        <dbReference type="Proteomes" id="UP000239471"/>
    </source>
</evidence>
<feature type="transmembrane region" description="Helical" evidence="1">
    <location>
        <begin position="153"/>
        <end position="173"/>
    </location>
</feature>
<dbReference type="OrthoDB" id="9784298at2"/>